<evidence type="ECO:0000256" key="1">
    <source>
        <dbReference type="SAM" id="MobiDB-lite"/>
    </source>
</evidence>
<dbReference type="Pfam" id="PF00849">
    <property type="entry name" value="PseudoU_synth_2"/>
    <property type="match status" value="1"/>
</dbReference>
<evidence type="ECO:0000313" key="5">
    <source>
        <dbReference type="EMBL" id="CAE0465907.1"/>
    </source>
</evidence>
<feature type="region of interest" description="Disordered" evidence="1">
    <location>
        <begin position="196"/>
        <end position="215"/>
    </location>
</feature>
<accession>A0A6S8UYS4</accession>
<dbReference type="Pfam" id="PF17773">
    <property type="entry name" value="UPF0176_N"/>
    <property type="match status" value="1"/>
</dbReference>
<dbReference type="InterPro" id="IPR036873">
    <property type="entry name" value="Rhodanese-like_dom_sf"/>
</dbReference>
<organism evidence="3">
    <name type="scientific">Chaetoceros debilis</name>
    <dbReference type="NCBI Taxonomy" id="122233"/>
    <lineage>
        <taxon>Eukaryota</taxon>
        <taxon>Sar</taxon>
        <taxon>Stramenopiles</taxon>
        <taxon>Ochrophyta</taxon>
        <taxon>Bacillariophyta</taxon>
        <taxon>Coscinodiscophyceae</taxon>
        <taxon>Chaetocerotophycidae</taxon>
        <taxon>Chaetocerotales</taxon>
        <taxon>Chaetocerotaceae</taxon>
        <taxon>Chaetoceros</taxon>
    </lineage>
</organism>
<dbReference type="Gene3D" id="3.30.2350.10">
    <property type="entry name" value="Pseudouridine synthase"/>
    <property type="match status" value="1"/>
</dbReference>
<dbReference type="Pfam" id="PF00581">
    <property type="entry name" value="Rhodanese"/>
    <property type="match status" value="1"/>
</dbReference>
<name>A0A6S8UYS4_9STRA</name>
<dbReference type="GO" id="GO:0001522">
    <property type="term" value="P:pseudouridine synthesis"/>
    <property type="evidence" value="ECO:0007669"/>
    <property type="project" value="InterPro"/>
</dbReference>
<evidence type="ECO:0000313" key="3">
    <source>
        <dbReference type="EMBL" id="CAE0465905.1"/>
    </source>
</evidence>
<evidence type="ECO:0000313" key="4">
    <source>
        <dbReference type="EMBL" id="CAE0465906.1"/>
    </source>
</evidence>
<sequence length="993" mass="110913">MPHIILFYKYAPLSSDANIMALYQKALADLCKSLNLTGRILVGMSDDAEGINGTLAGNEKKDVWAFCRALLGKEWCLQNPEENDDDGGDSNGINIKNSCRHRRDVAIEIFWEKSLAFATAANIPVVEIDTPEDFKWSNVESNGSDSNNGVDAMFPDLQIKLVKEIIGTGGVLSSVSIKDTSEGYLSPEQWHEEMKKMKEAATGGSSSSSENKSIPDDTVLIDCRNHKEYEIGHFEGSIDPNTKTFEQFPRWVQENKSALKDKKILMYCTGGIRCEKASAYMRRELETVSETTTVKHLKGGIHKYLDKYGGDGFFSGSNFVFDRRVGVDADEHTQNRGKDSTGTGNGSANKRIVGHCLYCKKSHDQFTPDAVCTVCRELTLVCADCKPSLHKEYHCVDHQYLKNCYFSNLSRFTQEELNSQLHELETLFSKIAVGKRYKNLRRTLQRQVGRINHTLVAIKSGTMVGSNTLACRSCGDVKCDGRCWGVHGLKRKLALQKNPQDLDEQPKKAVRLSSNQRSGKVLQKQKDIEEIKRFDLQKPPNSHRCQETCIRCPPPFLRILSSSVKGKWVGKSIESVLKTEFHDFEDPDRMNALFRKSLVQLNGIPVNSEAALTKGVNATKAVSQDLPLKNMDIISRITHWHEPPVLVPEKITVQKLSLPNKVVEHLSIRKACNDANSDFSIYCIDKPSSVPVHPTGPYLQNSLTIMVEAQEGLETRSLLPCHRLDRCTSGLTLCCTNPAVARCIQAQMNHKEVEKIYVARVKGKFPSKLIDHPPCNEKEKSLILKAGEFLYEAPIGVVDIKKGLRAVIEGGKPAMSKFRLLGYDFTSNTSLVECQPLTGRQHQLRVHLKELGFPIHNDVLYCDQVENRQRILKADVIKAVTTAIGSKIEEKGFSTDQIEAAREMCSCCQGEVEVAFNSAQLLQSGAIIDLHARKYIISFTTNKTQKKKADAIIHDESLGKIECKIDVPAWAKNFVNTNAELDVAMAEWLNALS</sequence>
<dbReference type="InterPro" id="IPR020936">
    <property type="entry name" value="TrhO"/>
</dbReference>
<dbReference type="EMBL" id="HBIO01013901">
    <property type="protein sequence ID" value="CAE0465907.1"/>
    <property type="molecule type" value="Transcribed_RNA"/>
</dbReference>
<gene>
    <name evidence="3" type="ORF">CDEB00056_LOCUS10757</name>
    <name evidence="4" type="ORF">CDEB00056_LOCUS10758</name>
    <name evidence="5" type="ORF">CDEB00056_LOCUS10759</name>
    <name evidence="6" type="ORF">CDEB00056_LOCUS10760</name>
</gene>
<dbReference type="EMBL" id="HBIO01013899">
    <property type="protein sequence ID" value="CAE0465905.1"/>
    <property type="molecule type" value="Transcribed_RNA"/>
</dbReference>
<dbReference type="Gene3D" id="3.40.250.10">
    <property type="entry name" value="Rhodanese-like domain"/>
    <property type="match status" value="1"/>
</dbReference>
<dbReference type="InterPro" id="IPR006145">
    <property type="entry name" value="PsdUridine_synth_RsuA/RluA"/>
</dbReference>
<dbReference type="InterPro" id="IPR022111">
    <property type="entry name" value="Rhodanese_C"/>
</dbReference>
<protein>
    <recommendedName>
        <fullName evidence="2">Rhodanese domain-containing protein</fullName>
    </recommendedName>
</protein>
<proteinExistence type="predicted"/>
<dbReference type="InterPro" id="IPR020103">
    <property type="entry name" value="PsdUridine_synth_cat_dom_sf"/>
</dbReference>
<reference evidence="3" key="1">
    <citation type="submission" date="2021-01" db="EMBL/GenBank/DDBJ databases">
        <authorList>
            <person name="Corre E."/>
            <person name="Pelletier E."/>
            <person name="Niang G."/>
            <person name="Scheremetjew M."/>
            <person name="Finn R."/>
            <person name="Kale V."/>
            <person name="Holt S."/>
            <person name="Cochrane G."/>
            <person name="Meng A."/>
            <person name="Brown T."/>
            <person name="Cohen L."/>
        </authorList>
    </citation>
    <scope>NUCLEOTIDE SEQUENCE</scope>
    <source>
        <strain evidence="3">MM31A-1</strain>
    </source>
</reference>
<dbReference type="PANTHER" id="PTHR43268">
    <property type="entry name" value="THIOSULFATE SULFURTRANSFERASE/RHODANESE-LIKE DOMAIN-CONTAINING PROTEIN 2"/>
    <property type="match status" value="1"/>
</dbReference>
<dbReference type="SUPFAM" id="SSF55120">
    <property type="entry name" value="Pseudouridine synthase"/>
    <property type="match status" value="1"/>
</dbReference>
<dbReference type="GO" id="GO:0003723">
    <property type="term" value="F:RNA binding"/>
    <property type="evidence" value="ECO:0007669"/>
    <property type="project" value="InterPro"/>
</dbReference>
<dbReference type="PANTHER" id="PTHR43268:SF6">
    <property type="entry name" value="THIOSULFATE SULFURTRANSFERASE_RHODANESE-LIKE DOMAIN-CONTAINING PROTEIN 2"/>
    <property type="match status" value="1"/>
</dbReference>
<evidence type="ECO:0000259" key="2">
    <source>
        <dbReference type="PROSITE" id="PS50206"/>
    </source>
</evidence>
<dbReference type="Pfam" id="PF12368">
    <property type="entry name" value="Rhodanese_C"/>
    <property type="match status" value="1"/>
</dbReference>
<dbReference type="PROSITE" id="PS50206">
    <property type="entry name" value="RHODANESE_3"/>
    <property type="match status" value="1"/>
</dbReference>
<dbReference type="InterPro" id="IPR001763">
    <property type="entry name" value="Rhodanese-like_dom"/>
</dbReference>
<dbReference type="InterPro" id="IPR040503">
    <property type="entry name" value="TRHO_N"/>
</dbReference>
<dbReference type="CDD" id="cd01518">
    <property type="entry name" value="RHOD_YceA"/>
    <property type="match status" value="1"/>
</dbReference>
<dbReference type="EMBL" id="HBIO01013903">
    <property type="protein sequence ID" value="CAE0465908.1"/>
    <property type="molecule type" value="Transcribed_RNA"/>
</dbReference>
<dbReference type="SUPFAM" id="SSF52821">
    <property type="entry name" value="Rhodanese/Cell cycle control phosphatase"/>
    <property type="match status" value="1"/>
</dbReference>
<dbReference type="Gene3D" id="3.30.70.100">
    <property type="match status" value="1"/>
</dbReference>
<dbReference type="AlphaFoldDB" id="A0A6S8UYS4"/>
<feature type="domain" description="Rhodanese" evidence="2">
    <location>
        <begin position="214"/>
        <end position="313"/>
    </location>
</feature>
<dbReference type="EMBL" id="HBIO01013900">
    <property type="protein sequence ID" value="CAE0465906.1"/>
    <property type="molecule type" value="Transcribed_RNA"/>
</dbReference>
<dbReference type="SMART" id="SM00450">
    <property type="entry name" value="RHOD"/>
    <property type="match status" value="1"/>
</dbReference>
<evidence type="ECO:0000313" key="6">
    <source>
        <dbReference type="EMBL" id="CAE0465908.1"/>
    </source>
</evidence>
<dbReference type="GO" id="GO:0009982">
    <property type="term" value="F:pseudouridine synthase activity"/>
    <property type="evidence" value="ECO:0007669"/>
    <property type="project" value="InterPro"/>
</dbReference>